<organism evidence="1 2">
    <name type="scientific">Pontibacter diazotrophicus</name>
    <dbReference type="NCBI Taxonomy" id="1400979"/>
    <lineage>
        <taxon>Bacteria</taxon>
        <taxon>Pseudomonadati</taxon>
        <taxon>Bacteroidota</taxon>
        <taxon>Cytophagia</taxon>
        <taxon>Cytophagales</taxon>
        <taxon>Hymenobacteraceae</taxon>
        <taxon>Pontibacter</taxon>
    </lineage>
</organism>
<sequence length="199" mass="22897">MNYKDIAERIIELKNADLEFRDKLIENGQLGEGYNEEMAKIHNRNAEILNQIIDKIGYPTVDKGGKEASEAAWLVIQHSIGQPVFMKISLKLLEVAVNENKANPKNLAYLTDRVAGFEGKPQLYGTQFDWDENGKLSPKLFDDLTKVNQRRKSIGLNTLEEQTDIIRRQAEIENQLPPQNFGERKQEIEKWKKTVGWTK</sequence>
<comment type="caution">
    <text evidence="1">The sequence shown here is derived from an EMBL/GenBank/DDBJ whole genome shotgun (WGS) entry which is preliminary data.</text>
</comment>
<name>A0A3D8L3D2_9BACT</name>
<dbReference type="OrthoDB" id="1164858at2"/>
<reference evidence="2" key="1">
    <citation type="submission" date="2018-08" db="EMBL/GenBank/DDBJ databases">
        <authorList>
            <person name="Liu Z.-W."/>
            <person name="Du Z.-J."/>
        </authorList>
    </citation>
    <scope>NUCLEOTIDE SEQUENCE [LARGE SCALE GENOMIC DNA]</scope>
    <source>
        <strain evidence="2">H4X</strain>
    </source>
</reference>
<dbReference type="InterPro" id="IPR046732">
    <property type="entry name" value="DUF6624"/>
</dbReference>
<keyword evidence="2" id="KW-1185">Reference proteome</keyword>
<dbReference type="Proteomes" id="UP000256708">
    <property type="component" value="Unassembled WGS sequence"/>
</dbReference>
<accession>A0A3D8L3D2</accession>
<dbReference type="AlphaFoldDB" id="A0A3D8L3D2"/>
<proteinExistence type="predicted"/>
<evidence type="ECO:0000313" key="1">
    <source>
        <dbReference type="EMBL" id="RDV11924.1"/>
    </source>
</evidence>
<gene>
    <name evidence="1" type="ORF">DXT99_23145</name>
</gene>
<evidence type="ECO:0000313" key="2">
    <source>
        <dbReference type="Proteomes" id="UP000256708"/>
    </source>
</evidence>
<dbReference type="Pfam" id="PF20329">
    <property type="entry name" value="DUF6624"/>
    <property type="match status" value="1"/>
</dbReference>
<dbReference type="EMBL" id="QRGR01000036">
    <property type="protein sequence ID" value="RDV11924.1"/>
    <property type="molecule type" value="Genomic_DNA"/>
</dbReference>
<protein>
    <submittedName>
        <fullName evidence="1">Uncharacterized protein</fullName>
    </submittedName>
</protein>
<dbReference type="RefSeq" id="WP_115567971.1">
    <property type="nucleotide sequence ID" value="NZ_QRGR01000036.1"/>
</dbReference>